<feature type="domain" description="Zn(2)-C6 fungal-type" evidence="2">
    <location>
        <begin position="104"/>
        <end position="133"/>
    </location>
</feature>
<protein>
    <recommendedName>
        <fullName evidence="2">Zn(2)-C6 fungal-type domain-containing protein</fullName>
    </recommendedName>
</protein>
<dbReference type="SUPFAM" id="SSF57701">
    <property type="entry name" value="Zn2/Cys6 DNA-binding domain"/>
    <property type="match status" value="1"/>
</dbReference>
<evidence type="ECO:0000256" key="1">
    <source>
        <dbReference type="SAM" id="MobiDB-lite"/>
    </source>
</evidence>
<feature type="region of interest" description="Disordered" evidence="1">
    <location>
        <begin position="179"/>
        <end position="219"/>
    </location>
</feature>
<feature type="compositionally biased region" description="Basic residues" evidence="1">
    <location>
        <begin position="136"/>
        <end position="154"/>
    </location>
</feature>
<dbReference type="CDD" id="cd00067">
    <property type="entry name" value="GAL4"/>
    <property type="match status" value="1"/>
</dbReference>
<keyword evidence="4" id="KW-1185">Reference proteome</keyword>
<gene>
    <name evidence="3" type="ORF">DFH08DRAFT_835962</name>
</gene>
<comment type="caution">
    <text evidence="3">The sequence shown here is derived from an EMBL/GenBank/DDBJ whole genome shotgun (WGS) entry which is preliminary data.</text>
</comment>
<dbReference type="AlphaFoldDB" id="A0AAD7ASW2"/>
<dbReference type="Gene3D" id="4.10.240.10">
    <property type="entry name" value="Zn(2)-C6 fungal-type DNA-binding domain"/>
    <property type="match status" value="1"/>
</dbReference>
<dbReference type="InterPro" id="IPR036864">
    <property type="entry name" value="Zn2-C6_fun-type_DNA-bd_sf"/>
</dbReference>
<feature type="compositionally biased region" description="Acidic residues" evidence="1">
    <location>
        <begin position="210"/>
        <end position="219"/>
    </location>
</feature>
<organism evidence="3 4">
    <name type="scientific">Mycena albidolilacea</name>
    <dbReference type="NCBI Taxonomy" id="1033008"/>
    <lineage>
        <taxon>Eukaryota</taxon>
        <taxon>Fungi</taxon>
        <taxon>Dikarya</taxon>
        <taxon>Basidiomycota</taxon>
        <taxon>Agaricomycotina</taxon>
        <taxon>Agaricomycetes</taxon>
        <taxon>Agaricomycetidae</taxon>
        <taxon>Agaricales</taxon>
        <taxon>Marasmiineae</taxon>
        <taxon>Mycenaceae</taxon>
        <taxon>Mycena</taxon>
    </lineage>
</organism>
<evidence type="ECO:0000259" key="2">
    <source>
        <dbReference type="Pfam" id="PF00172"/>
    </source>
</evidence>
<dbReference type="Proteomes" id="UP001218218">
    <property type="component" value="Unassembled WGS sequence"/>
</dbReference>
<dbReference type="GO" id="GO:0000981">
    <property type="term" value="F:DNA-binding transcription factor activity, RNA polymerase II-specific"/>
    <property type="evidence" value="ECO:0007669"/>
    <property type="project" value="InterPro"/>
</dbReference>
<sequence>MRRIYIPSFLDSLRCMLARQRESTVHDFRPSTVRSRRNRLRVFNRISQGSRTTRTRTRKNASYLLTLMKILFRERFLWLVIFADVDILLPSFLTQLELKQLPGRKLKCDGNKPGCSNCYNRQEVCEYRLQLRRRGPGKAAKGSRAKKRVPKTGRHGPDGFEGINIAPELRSRASFPESVYSTTSTLVEGRYEWTPPQKRRKKRAPSSEYDSTEDEESRQ</sequence>
<feature type="region of interest" description="Disordered" evidence="1">
    <location>
        <begin position="136"/>
        <end position="163"/>
    </location>
</feature>
<dbReference type="GO" id="GO:0008270">
    <property type="term" value="F:zinc ion binding"/>
    <property type="evidence" value="ECO:0007669"/>
    <property type="project" value="InterPro"/>
</dbReference>
<dbReference type="EMBL" id="JARIHO010000002">
    <property type="protein sequence ID" value="KAJ7366925.1"/>
    <property type="molecule type" value="Genomic_DNA"/>
</dbReference>
<evidence type="ECO:0000313" key="4">
    <source>
        <dbReference type="Proteomes" id="UP001218218"/>
    </source>
</evidence>
<dbReference type="Pfam" id="PF00172">
    <property type="entry name" value="Zn_clus"/>
    <property type="match status" value="1"/>
</dbReference>
<accession>A0AAD7ASW2</accession>
<proteinExistence type="predicted"/>
<name>A0AAD7ASW2_9AGAR</name>
<reference evidence="3" key="1">
    <citation type="submission" date="2023-03" db="EMBL/GenBank/DDBJ databases">
        <title>Massive genome expansion in bonnet fungi (Mycena s.s.) driven by repeated elements and novel gene families across ecological guilds.</title>
        <authorList>
            <consortium name="Lawrence Berkeley National Laboratory"/>
            <person name="Harder C.B."/>
            <person name="Miyauchi S."/>
            <person name="Viragh M."/>
            <person name="Kuo A."/>
            <person name="Thoen E."/>
            <person name="Andreopoulos B."/>
            <person name="Lu D."/>
            <person name="Skrede I."/>
            <person name="Drula E."/>
            <person name="Henrissat B."/>
            <person name="Morin E."/>
            <person name="Kohler A."/>
            <person name="Barry K."/>
            <person name="LaButti K."/>
            <person name="Morin E."/>
            <person name="Salamov A."/>
            <person name="Lipzen A."/>
            <person name="Mereny Z."/>
            <person name="Hegedus B."/>
            <person name="Baldrian P."/>
            <person name="Stursova M."/>
            <person name="Weitz H."/>
            <person name="Taylor A."/>
            <person name="Grigoriev I.V."/>
            <person name="Nagy L.G."/>
            <person name="Martin F."/>
            <person name="Kauserud H."/>
        </authorList>
    </citation>
    <scope>NUCLEOTIDE SEQUENCE</scope>
    <source>
        <strain evidence="3">CBHHK002</strain>
    </source>
</reference>
<dbReference type="InterPro" id="IPR001138">
    <property type="entry name" value="Zn2Cys6_DnaBD"/>
</dbReference>
<evidence type="ECO:0000313" key="3">
    <source>
        <dbReference type="EMBL" id="KAJ7366925.1"/>
    </source>
</evidence>